<feature type="domain" description="HTH lacI-type" evidence="4">
    <location>
        <begin position="1"/>
        <end position="41"/>
    </location>
</feature>
<keyword evidence="3" id="KW-0804">Transcription</keyword>
<dbReference type="CDD" id="cd06267">
    <property type="entry name" value="PBP1_LacI_sugar_binding-like"/>
    <property type="match status" value="1"/>
</dbReference>
<dbReference type="STRING" id="661478.OP10G_2714"/>
<dbReference type="AlphaFoldDB" id="A0A068NRY7"/>
<dbReference type="InterPro" id="IPR000843">
    <property type="entry name" value="HTH_LacI"/>
</dbReference>
<proteinExistence type="predicted"/>
<dbReference type="GO" id="GO:0003700">
    <property type="term" value="F:DNA-binding transcription factor activity"/>
    <property type="evidence" value="ECO:0007669"/>
    <property type="project" value="TreeGrafter"/>
</dbReference>
<dbReference type="SUPFAM" id="SSF47413">
    <property type="entry name" value="lambda repressor-like DNA-binding domains"/>
    <property type="match status" value="1"/>
</dbReference>
<dbReference type="SUPFAM" id="SSF53822">
    <property type="entry name" value="Periplasmic binding protein-like I"/>
    <property type="match status" value="1"/>
</dbReference>
<dbReference type="InterPro" id="IPR028082">
    <property type="entry name" value="Peripla_BP_I"/>
</dbReference>
<dbReference type="EMBL" id="CP007139">
    <property type="protein sequence ID" value="AIE86082.1"/>
    <property type="molecule type" value="Genomic_DNA"/>
</dbReference>
<keyword evidence="6" id="KW-1185">Reference proteome</keyword>
<evidence type="ECO:0000313" key="6">
    <source>
        <dbReference type="Proteomes" id="UP000027982"/>
    </source>
</evidence>
<dbReference type="HOGENOM" id="CLU_037628_6_1_0"/>
<keyword evidence="2" id="KW-0238">DNA-binding</keyword>
<dbReference type="Pfam" id="PF13377">
    <property type="entry name" value="Peripla_BP_3"/>
    <property type="match status" value="1"/>
</dbReference>
<evidence type="ECO:0000259" key="4">
    <source>
        <dbReference type="PROSITE" id="PS50932"/>
    </source>
</evidence>
<name>A0A068NRY7_FIMGI</name>
<dbReference type="Proteomes" id="UP000027982">
    <property type="component" value="Chromosome"/>
</dbReference>
<dbReference type="InterPro" id="IPR046335">
    <property type="entry name" value="LacI/GalR-like_sensor"/>
</dbReference>
<dbReference type="SMART" id="SM00354">
    <property type="entry name" value="HTH_LACI"/>
    <property type="match status" value="1"/>
</dbReference>
<dbReference type="InterPro" id="IPR010982">
    <property type="entry name" value="Lambda_DNA-bd_dom_sf"/>
</dbReference>
<accession>A0A068NRY7</accession>
<dbReference type="PANTHER" id="PTHR30146:SF109">
    <property type="entry name" value="HTH-TYPE TRANSCRIPTIONAL REGULATOR GALS"/>
    <property type="match status" value="1"/>
</dbReference>
<keyword evidence="1" id="KW-0805">Transcription regulation</keyword>
<dbReference type="PANTHER" id="PTHR30146">
    <property type="entry name" value="LACI-RELATED TRANSCRIPTIONAL REPRESSOR"/>
    <property type="match status" value="1"/>
</dbReference>
<evidence type="ECO:0000256" key="3">
    <source>
        <dbReference type="ARBA" id="ARBA00023163"/>
    </source>
</evidence>
<dbReference type="PROSITE" id="PS50932">
    <property type="entry name" value="HTH_LACI_2"/>
    <property type="match status" value="1"/>
</dbReference>
<organism evidence="5 6">
    <name type="scientific">Fimbriimonas ginsengisoli Gsoil 348</name>
    <dbReference type="NCBI Taxonomy" id="661478"/>
    <lineage>
        <taxon>Bacteria</taxon>
        <taxon>Bacillati</taxon>
        <taxon>Armatimonadota</taxon>
        <taxon>Fimbriimonadia</taxon>
        <taxon>Fimbriimonadales</taxon>
        <taxon>Fimbriimonadaceae</taxon>
        <taxon>Fimbriimonas</taxon>
    </lineage>
</organism>
<dbReference type="eggNOG" id="COG1609">
    <property type="taxonomic scope" value="Bacteria"/>
</dbReference>
<dbReference type="KEGG" id="fgi:OP10G_2714"/>
<dbReference type="Gene3D" id="1.10.260.40">
    <property type="entry name" value="lambda repressor-like DNA-binding domains"/>
    <property type="match status" value="1"/>
</dbReference>
<evidence type="ECO:0000256" key="1">
    <source>
        <dbReference type="ARBA" id="ARBA00023015"/>
    </source>
</evidence>
<evidence type="ECO:0000256" key="2">
    <source>
        <dbReference type="ARBA" id="ARBA00023125"/>
    </source>
</evidence>
<reference evidence="5 6" key="1">
    <citation type="journal article" date="2014" name="PLoS ONE">
        <title>The first complete genome sequence of the class fimbriimonadia in the phylum armatimonadetes.</title>
        <authorList>
            <person name="Hu Z.Y."/>
            <person name="Wang Y.Z."/>
            <person name="Im W.T."/>
            <person name="Wang S.Y."/>
            <person name="Zhao G.P."/>
            <person name="Zheng H.J."/>
            <person name="Quan Z.X."/>
        </authorList>
    </citation>
    <scope>NUCLEOTIDE SEQUENCE [LARGE SCALE GENOMIC DNA]</scope>
    <source>
        <strain evidence="5">Gsoil 348</strain>
    </source>
</reference>
<protein>
    <submittedName>
        <fullName evidence="5">Transcriptional regulator, lacI family</fullName>
    </submittedName>
</protein>
<dbReference type="CDD" id="cd01392">
    <property type="entry name" value="HTH_LacI"/>
    <property type="match status" value="1"/>
</dbReference>
<evidence type="ECO:0000313" key="5">
    <source>
        <dbReference type="EMBL" id="AIE86082.1"/>
    </source>
</evidence>
<sequence>MALNGARSKTVKLSEDTRERILRAANELGYRRNPHAGALATGRSKVVGLMLPSASSYADHDPFFWLFTTGVAAAAARRGYNLMLYSANSENGPAQIDRFVAGLVFVSPPTEAAMYAECDRQRIPYVSVFGDPAEARLTVGSSDREGGLMATRHLLQQGHRRIAHLRGREEIRTTHPRQQGYEDALHEAGIGVDETLIQPGDFNRLTGFMSTKALMALPGSRRPTAIFACNDLAAHGAMEAIAEAGLRIPEDVAVVGYDDTWFATVVQPALTSVDMDVLGLGDRAADLVLDAIEGQFTDAGQVVLPVRLTVRESSGAQMSGPMEGS</sequence>
<dbReference type="Gene3D" id="3.40.50.2300">
    <property type="match status" value="2"/>
</dbReference>
<gene>
    <name evidence="5" type="ORF">OP10G_2714</name>
</gene>
<dbReference type="GO" id="GO:0000976">
    <property type="term" value="F:transcription cis-regulatory region binding"/>
    <property type="evidence" value="ECO:0007669"/>
    <property type="project" value="TreeGrafter"/>
</dbReference>